<name>A0A1J5QT87_9ZZZZ</name>
<dbReference type="InterPro" id="IPR027417">
    <property type="entry name" value="P-loop_NTPase"/>
</dbReference>
<comment type="caution">
    <text evidence="2">The sequence shown here is derived from an EMBL/GenBank/DDBJ whole genome shotgun (WGS) entry which is preliminary data.</text>
</comment>
<dbReference type="GO" id="GO:0009307">
    <property type="term" value="P:DNA restriction-modification system"/>
    <property type="evidence" value="ECO:0007669"/>
    <property type="project" value="UniProtKB-KW"/>
</dbReference>
<dbReference type="PANTHER" id="PTHR42927:SF1">
    <property type="entry name" value="HELICASE SUPERFAMILY 1 AND 2 DOMAIN-CONTAINING PROTEIN"/>
    <property type="match status" value="1"/>
</dbReference>
<dbReference type="Pfam" id="PF18766">
    <property type="entry name" value="SWI2_SNF2"/>
    <property type="match status" value="1"/>
</dbReference>
<dbReference type="InterPro" id="IPR007409">
    <property type="entry name" value="Restrct_endonuc_type1_HsdR_N"/>
</dbReference>
<dbReference type="InterPro" id="IPR014001">
    <property type="entry name" value="Helicase_ATP-bd"/>
</dbReference>
<organism evidence="2">
    <name type="scientific">mine drainage metagenome</name>
    <dbReference type="NCBI Taxonomy" id="410659"/>
    <lineage>
        <taxon>unclassified sequences</taxon>
        <taxon>metagenomes</taxon>
        <taxon>ecological metagenomes</taxon>
    </lineage>
</organism>
<accession>A0A1J5QT87</accession>
<sequence length="1042" mass="113623">MTAVHVEEQFEAAIEASMLDAGWHRGSSQDYRPALGLDVEQLFAFLTATQPRAWAKILGYYGGDDAAGRAKFAEHLASELDQRGPLDVLRHGLKDHGVKVSMAFFAPASTLSAELVALHAANRLSVTRQLRYSATTGDELDLALFVNGIPTATAELKNPLTGQDVEHAKRQYRRDRSPKELLFARRALVHFAVDPDLVFLTTRLTGPTTRFLPFNLGTGGPGREGGAGNPTPEAGYKTAYLWEQVWAPDAWLDLLRRFLHVEDPVPPGRGKPVGKRPWHSRMLIFPRLHQWDAVRTLTADAAEHGAGHNYLVQHSAGSGKSNTIAWLAHRLSSLHDAGNTKVFDKVIVITDRVVLDRQLQDTIFQFDHTVGVVEKIDKTSAQLAGALAGETAQVIITTLQKFPVVLKSAGTLVGSRFAVIVDEAHSSQTGETAKALKQVLGEGADASVSADGDALLVAAEVADAITEAAEDASDPLVSSAVARGRHASLSFFAFTATPKHKTLELFGVLGDDGTYAPFHVYSMRQAIEEGFILDVLRNYVTYATYYKLTRTGPHGVSSSDTSDREVDKRKAAAELARFASLHPSNMAQRAEIIVEHFRAHTAARMGGRAKAMVVTRSRLHAVRTHAAIAAYIARKGYQGLHALVAFSGVVDDNGVTYTEPMLNGFSESALADHFAYTAADDPFAGGEGARQDREYHVLVVAEKYQTGFDQPLLTTMYVDKKLEGVKAVQTLSRLNRTHPLKSQDDVFVLDFANEAADIAESFAPFYETTITEPTDPNLLYASQTEVMSFGLLVESEMDAYVTVFLAAGGDPGTHARLYHFTDPARDRYVALAATDRTAAEEFRSTLRNYTRAYAFLAQVIAFHDPDLERLHLYGKALLQRLPRTHDAGVDLGAVDLSHLRIVKTGDADVSLGTGAGPQVLEGFTGGGRGAQTVPELALLDQVIAAINERLGGNLTDADKVWVQQTFEYAAEDPHIRQAAQANTKDNFAYVFDKQFEGLVLDRHDANADLITRVFKDTDTTAFFTAMARSIVYELARQAGEAV</sequence>
<keyword evidence="2" id="KW-0378">Hydrolase</keyword>
<evidence type="ECO:0000313" key="2">
    <source>
        <dbReference type="EMBL" id="OIQ83084.1"/>
    </source>
</evidence>
<dbReference type="EMBL" id="MLJW01000737">
    <property type="protein sequence ID" value="OIQ83084.1"/>
    <property type="molecule type" value="Genomic_DNA"/>
</dbReference>
<proteinExistence type="predicted"/>
<dbReference type="InterPro" id="IPR040980">
    <property type="entry name" value="SWI2_SNF2"/>
</dbReference>
<gene>
    <name evidence="2" type="primary">hsdR_15</name>
    <name evidence="2" type="ORF">GALL_351170</name>
</gene>
<dbReference type="Gene3D" id="3.90.1570.50">
    <property type="match status" value="1"/>
</dbReference>
<dbReference type="AlphaFoldDB" id="A0A1J5QT87"/>
<dbReference type="Pfam" id="PF04313">
    <property type="entry name" value="HSDR_N"/>
    <property type="match status" value="1"/>
</dbReference>
<dbReference type="InterPro" id="IPR055180">
    <property type="entry name" value="HsdR_RecA-like_helicase_dom_2"/>
</dbReference>
<dbReference type="Pfam" id="PF22679">
    <property type="entry name" value="T1R_D3-like"/>
    <property type="match status" value="1"/>
</dbReference>
<reference evidence="2" key="1">
    <citation type="submission" date="2016-10" db="EMBL/GenBank/DDBJ databases">
        <title>Sequence of Gallionella enrichment culture.</title>
        <authorList>
            <person name="Poehlein A."/>
            <person name="Muehling M."/>
            <person name="Daniel R."/>
        </authorList>
    </citation>
    <scope>NUCLEOTIDE SEQUENCE</scope>
</reference>
<dbReference type="EC" id="3.1.21.3" evidence="2"/>
<protein>
    <submittedName>
        <fullName evidence="2">Type-1 restriction enzyme R protein</fullName>
        <ecNumber evidence="2">3.1.21.3</ecNumber>
    </submittedName>
</protein>
<evidence type="ECO:0000259" key="1">
    <source>
        <dbReference type="SMART" id="SM00487"/>
    </source>
</evidence>
<dbReference type="GO" id="GO:0005524">
    <property type="term" value="F:ATP binding"/>
    <property type="evidence" value="ECO:0007669"/>
    <property type="project" value="UniProtKB-KW"/>
</dbReference>
<dbReference type="PANTHER" id="PTHR42927">
    <property type="entry name" value="HELICASE SUPERFAMILY 1 AND 2 DOMAIN-CONTAINING PROTEIN"/>
    <property type="match status" value="1"/>
</dbReference>
<dbReference type="GO" id="GO:0003677">
    <property type="term" value="F:DNA binding"/>
    <property type="evidence" value="ECO:0007669"/>
    <property type="project" value="UniProtKB-KW"/>
</dbReference>
<dbReference type="GO" id="GO:0009035">
    <property type="term" value="F:type I site-specific deoxyribonuclease activity"/>
    <property type="evidence" value="ECO:0007669"/>
    <property type="project" value="UniProtKB-EC"/>
</dbReference>
<feature type="domain" description="Helicase ATP-binding" evidence="1">
    <location>
        <begin position="282"/>
        <end position="521"/>
    </location>
</feature>
<dbReference type="SMART" id="SM00487">
    <property type="entry name" value="DEXDc"/>
    <property type="match status" value="1"/>
</dbReference>
<dbReference type="Gene3D" id="3.40.50.300">
    <property type="entry name" value="P-loop containing nucleotide triphosphate hydrolases"/>
    <property type="match status" value="2"/>
</dbReference>
<dbReference type="SUPFAM" id="SSF52540">
    <property type="entry name" value="P-loop containing nucleoside triphosphate hydrolases"/>
    <property type="match status" value="1"/>
</dbReference>